<feature type="region of interest" description="Disordered" evidence="5">
    <location>
        <begin position="1"/>
        <end position="58"/>
    </location>
</feature>
<feature type="transmembrane region" description="Helical" evidence="6">
    <location>
        <begin position="89"/>
        <end position="111"/>
    </location>
</feature>
<comment type="caution">
    <text evidence="7">The sequence shown here is derived from an EMBL/GenBank/DDBJ whole genome shotgun (WGS) entry which is preliminary data.</text>
</comment>
<dbReference type="GO" id="GO:0022857">
    <property type="term" value="F:transmembrane transporter activity"/>
    <property type="evidence" value="ECO:0007669"/>
    <property type="project" value="InterPro"/>
</dbReference>
<feature type="transmembrane region" description="Helical" evidence="6">
    <location>
        <begin position="325"/>
        <end position="350"/>
    </location>
</feature>
<evidence type="ECO:0000313" key="8">
    <source>
        <dbReference type="Proteomes" id="UP000178129"/>
    </source>
</evidence>
<proteinExistence type="predicted"/>
<dbReference type="STRING" id="914237.A0A1E1KZD2"/>
<feature type="transmembrane region" description="Helical" evidence="6">
    <location>
        <begin position="498"/>
        <end position="520"/>
    </location>
</feature>
<keyword evidence="4 6" id="KW-0472">Membrane</keyword>
<evidence type="ECO:0000256" key="4">
    <source>
        <dbReference type="ARBA" id="ARBA00023136"/>
    </source>
</evidence>
<dbReference type="PANTHER" id="PTHR23502">
    <property type="entry name" value="MAJOR FACILITATOR SUPERFAMILY"/>
    <property type="match status" value="1"/>
</dbReference>
<keyword evidence="2 6" id="KW-0812">Transmembrane</keyword>
<protein>
    <recommendedName>
        <fullName evidence="9">Major facilitator superfamily (MFS) profile domain-containing protein</fullName>
    </recommendedName>
</protein>
<dbReference type="Gene3D" id="1.20.1250.20">
    <property type="entry name" value="MFS general substrate transporter like domains"/>
    <property type="match status" value="1"/>
</dbReference>
<dbReference type="InParanoid" id="A0A1E1KZD2"/>
<evidence type="ECO:0008006" key="9">
    <source>
        <dbReference type="Google" id="ProtNLM"/>
    </source>
</evidence>
<feature type="transmembrane region" description="Helical" evidence="6">
    <location>
        <begin position="442"/>
        <end position="466"/>
    </location>
</feature>
<dbReference type="InterPro" id="IPR011701">
    <property type="entry name" value="MFS"/>
</dbReference>
<sequence>MNSRPQPPKKAHSKTGSKTLIKERAAPEEFDFDAKVAAATGRRPSKSHTTLDDGFHRTPGVGPKGAAMVPRPTHLPEDPLNLPGWRKELAFGSLMLGTAVVGMLKTVFVTVNSVIASETSVDYMSATALTGAPIIFGAFAALKSQMLSHSFGKRGIYLGSSILMLIGALWNLHVYGSYAQFMVSRIFQGIGWGMFEALISSSIADMFFVHERSARTSAYNVVSIFFTWGTPILGGFLSQSNAGYRNQIMIINIIQAISILLLIFATPETTFDRASSQQPTVDIAPDKSAMKLYVETLKLSNKHSVQKFAMNEALRPLKALAAPSSILTTLLTAPILASAFGIASSLSLLFAPMPTFLFPARIGYLFILPLVFSLLAYALGSLATRLLTKPPRHLSDSGIKLLTVAGPGLLIGLAGLLAFGLYTSADLIPEIEDDGTIFALNIVGLEISLKTVSSLLGLLVCGAIILQHSGSTYLSKFGPSNGVGSSELAGAHHVLQELVIGIWIIGMPTWISGDGAMYIAPGLNNTSIALGVLSIAFGSSAGAVLWIKGAAVSVIDSRVLGRTPEGGPLQRWKTVDSFMEA</sequence>
<evidence type="ECO:0000256" key="5">
    <source>
        <dbReference type="SAM" id="MobiDB-lite"/>
    </source>
</evidence>
<dbReference type="Proteomes" id="UP000178129">
    <property type="component" value="Unassembled WGS sequence"/>
</dbReference>
<feature type="transmembrane region" description="Helical" evidence="6">
    <location>
        <begin position="362"/>
        <end position="380"/>
    </location>
</feature>
<keyword evidence="8" id="KW-1185">Reference proteome</keyword>
<evidence type="ECO:0000256" key="2">
    <source>
        <dbReference type="ARBA" id="ARBA00022692"/>
    </source>
</evidence>
<evidence type="ECO:0000256" key="3">
    <source>
        <dbReference type="ARBA" id="ARBA00022989"/>
    </source>
</evidence>
<name>A0A1E1KZD2_9HELO</name>
<dbReference type="GO" id="GO:0005886">
    <property type="term" value="C:plasma membrane"/>
    <property type="evidence" value="ECO:0007669"/>
    <property type="project" value="TreeGrafter"/>
</dbReference>
<dbReference type="SUPFAM" id="SSF103473">
    <property type="entry name" value="MFS general substrate transporter"/>
    <property type="match status" value="1"/>
</dbReference>
<organism evidence="7 8">
    <name type="scientific">Rhynchosporium graminicola</name>
    <dbReference type="NCBI Taxonomy" id="2792576"/>
    <lineage>
        <taxon>Eukaryota</taxon>
        <taxon>Fungi</taxon>
        <taxon>Dikarya</taxon>
        <taxon>Ascomycota</taxon>
        <taxon>Pezizomycotina</taxon>
        <taxon>Leotiomycetes</taxon>
        <taxon>Helotiales</taxon>
        <taxon>Ploettnerulaceae</taxon>
        <taxon>Rhynchosporium</taxon>
    </lineage>
</organism>
<feature type="transmembrane region" description="Helical" evidence="6">
    <location>
        <begin position="526"/>
        <end position="547"/>
    </location>
</feature>
<dbReference type="InterPro" id="IPR036259">
    <property type="entry name" value="MFS_trans_sf"/>
</dbReference>
<feature type="transmembrane region" description="Helical" evidence="6">
    <location>
        <begin position="123"/>
        <end position="142"/>
    </location>
</feature>
<feature type="transmembrane region" description="Helical" evidence="6">
    <location>
        <begin position="186"/>
        <end position="209"/>
    </location>
</feature>
<feature type="transmembrane region" description="Helical" evidence="6">
    <location>
        <begin position="401"/>
        <end position="422"/>
    </location>
</feature>
<gene>
    <name evidence="7" type="ORF">RCO7_07652</name>
</gene>
<comment type="subcellular location">
    <subcellularLocation>
        <location evidence="1">Membrane</location>
        <topology evidence="1">Multi-pass membrane protein</topology>
    </subcellularLocation>
</comment>
<evidence type="ECO:0000256" key="1">
    <source>
        <dbReference type="ARBA" id="ARBA00004141"/>
    </source>
</evidence>
<feature type="transmembrane region" description="Helical" evidence="6">
    <location>
        <begin position="244"/>
        <end position="265"/>
    </location>
</feature>
<dbReference type="EMBL" id="FJUW01000029">
    <property type="protein sequence ID" value="CZT03615.1"/>
    <property type="molecule type" value="Genomic_DNA"/>
</dbReference>
<accession>A0A1E1KZD2</accession>
<evidence type="ECO:0000256" key="6">
    <source>
        <dbReference type="SAM" id="Phobius"/>
    </source>
</evidence>
<reference evidence="8" key="1">
    <citation type="submission" date="2016-03" db="EMBL/GenBank/DDBJ databases">
        <authorList>
            <person name="Ploux O."/>
        </authorList>
    </citation>
    <scope>NUCLEOTIDE SEQUENCE [LARGE SCALE GENOMIC DNA]</scope>
    <source>
        <strain evidence="8">UK7</strain>
    </source>
</reference>
<dbReference type="AlphaFoldDB" id="A0A1E1KZD2"/>
<keyword evidence="3 6" id="KW-1133">Transmembrane helix</keyword>
<feature type="transmembrane region" description="Helical" evidence="6">
    <location>
        <begin position="221"/>
        <end position="238"/>
    </location>
</feature>
<dbReference type="Pfam" id="PF07690">
    <property type="entry name" value="MFS_1"/>
    <property type="match status" value="1"/>
</dbReference>
<feature type="transmembrane region" description="Helical" evidence="6">
    <location>
        <begin position="154"/>
        <end position="174"/>
    </location>
</feature>
<evidence type="ECO:0000313" key="7">
    <source>
        <dbReference type="EMBL" id="CZT03615.1"/>
    </source>
</evidence>
<dbReference type="PANTHER" id="PTHR23502:SF181">
    <property type="entry name" value="MAJOR FACILITATOR SUPERFAMILY (MFS) PROFILE DOMAIN-CONTAINING PROTEIN"/>
    <property type="match status" value="1"/>
</dbReference>